<proteinExistence type="predicted"/>
<accession>A0A5S6PZA0</accession>
<evidence type="ECO:0000313" key="2">
    <source>
        <dbReference type="WBParaSite" id="TMUE_0000000320.1"/>
    </source>
</evidence>
<dbReference type="Proteomes" id="UP000046395">
    <property type="component" value="Unassembled WGS sequence"/>
</dbReference>
<dbReference type="AlphaFoldDB" id="A0A5S6PZA0"/>
<reference evidence="1" key="1">
    <citation type="submission" date="2013-11" db="EMBL/GenBank/DDBJ databases">
        <authorList>
            <person name="Aslett M."/>
        </authorList>
    </citation>
    <scope>NUCLEOTIDE SEQUENCE [LARGE SCALE GENOMIC DNA]</scope>
    <source>
        <strain evidence="1">Edinburgh</strain>
    </source>
</reference>
<evidence type="ECO:0000313" key="3">
    <source>
        <dbReference type="WBParaSite" id="TMUE_2000010367.1"/>
    </source>
</evidence>
<name>A0A5S6PZA0_TRIMR</name>
<dbReference type="WBParaSite" id="TMUE_2000010367.1">
    <property type="protein sequence ID" value="TMUE_2000010367.1"/>
    <property type="gene ID" value="WBGene00300967"/>
</dbReference>
<evidence type="ECO:0000313" key="1">
    <source>
        <dbReference type="Proteomes" id="UP000046395"/>
    </source>
</evidence>
<keyword evidence="1" id="KW-1185">Reference proteome</keyword>
<sequence>MQIAQAAKSPNRRRRYVRNQLLTHKIRDIDDASSQMQSGPDNIASLYTIDSGKVACSPPKTILLHVDGIPLRTEIDSGASRSIISELAYHDILFGRPQLTNASLTIRTWSETTIVIVGVATVTVTYKDSKHKLQLLVAEGAGPSPVG</sequence>
<protein>
    <submittedName>
        <fullName evidence="2 3">Peptidase A2 domain-containing protein</fullName>
    </submittedName>
</protein>
<dbReference type="InterPro" id="IPR021109">
    <property type="entry name" value="Peptidase_aspartic_dom_sf"/>
</dbReference>
<organism evidence="1 2">
    <name type="scientific">Trichuris muris</name>
    <name type="common">Mouse whipworm</name>
    <dbReference type="NCBI Taxonomy" id="70415"/>
    <lineage>
        <taxon>Eukaryota</taxon>
        <taxon>Metazoa</taxon>
        <taxon>Ecdysozoa</taxon>
        <taxon>Nematoda</taxon>
        <taxon>Enoplea</taxon>
        <taxon>Dorylaimia</taxon>
        <taxon>Trichinellida</taxon>
        <taxon>Trichuridae</taxon>
        <taxon>Trichuris</taxon>
    </lineage>
</organism>
<reference evidence="1" key="2">
    <citation type="submission" date="2014-03" db="EMBL/GenBank/DDBJ databases">
        <title>The whipworm genome and dual-species transcriptomics of an intimate host-pathogen interaction.</title>
        <authorList>
            <person name="Foth B.J."/>
            <person name="Tsai I.J."/>
            <person name="Reid A.J."/>
            <person name="Bancroft A.J."/>
            <person name="Nichol S."/>
            <person name="Tracey A."/>
            <person name="Holroyd N."/>
            <person name="Cotton J.A."/>
            <person name="Stanley E.J."/>
            <person name="Zarowiecki M."/>
            <person name="Liu J.Z."/>
            <person name="Huckvale T."/>
            <person name="Cooper P.J."/>
            <person name="Grencis R.K."/>
            <person name="Berriman M."/>
        </authorList>
    </citation>
    <scope>NUCLEOTIDE SEQUENCE [LARGE SCALE GENOMIC DNA]</scope>
    <source>
        <strain evidence="1">Edinburgh</strain>
    </source>
</reference>
<dbReference type="SUPFAM" id="SSF50630">
    <property type="entry name" value="Acid proteases"/>
    <property type="match status" value="1"/>
</dbReference>
<reference evidence="2 3" key="3">
    <citation type="submission" date="2019-12" db="UniProtKB">
        <authorList>
            <consortium name="WormBaseParasite"/>
        </authorList>
    </citation>
    <scope>IDENTIFICATION</scope>
</reference>
<dbReference type="WBParaSite" id="TMUE_0000000320.1">
    <property type="protein sequence ID" value="TMUE_0000000320.1"/>
    <property type="gene ID" value="WBGene00296261"/>
</dbReference>